<dbReference type="Pfam" id="PF00657">
    <property type="entry name" value="Lipase_GDSL"/>
    <property type="match status" value="1"/>
</dbReference>
<evidence type="ECO:0000256" key="2">
    <source>
        <dbReference type="ARBA" id="ARBA00022801"/>
    </source>
</evidence>
<dbReference type="InterPro" id="IPR036514">
    <property type="entry name" value="SGNH_hydro_sf"/>
</dbReference>
<evidence type="ECO:0000313" key="5">
    <source>
        <dbReference type="Proteomes" id="UP001231189"/>
    </source>
</evidence>
<dbReference type="AlphaFoldDB" id="A0AAD8WKB8"/>
<evidence type="ECO:0008006" key="6">
    <source>
        <dbReference type="Google" id="ProtNLM"/>
    </source>
</evidence>
<dbReference type="Gene3D" id="3.40.50.1110">
    <property type="entry name" value="SGNH hydrolase"/>
    <property type="match status" value="1"/>
</dbReference>
<dbReference type="FunFam" id="3.40.50.1110:FF:000002">
    <property type="entry name" value="isoamyl acetate-hydrolyzing esterase 1 homolog"/>
    <property type="match status" value="1"/>
</dbReference>
<dbReference type="SUPFAM" id="SSF52266">
    <property type="entry name" value="SGNH hydrolase"/>
    <property type="match status" value="1"/>
</dbReference>
<accession>A0AAD8WKB8</accession>
<protein>
    <recommendedName>
        <fullName evidence="6">SGNH hydrolase-type esterase domain-containing protein</fullName>
    </recommendedName>
</protein>
<dbReference type="CDD" id="cd01838">
    <property type="entry name" value="Isoamyl_acetate_hydrolase_like"/>
    <property type="match status" value="1"/>
</dbReference>
<gene>
    <name evidence="3" type="ORF">QYE76_051229</name>
    <name evidence="4" type="ORF">QYE76_051235</name>
</gene>
<dbReference type="EMBL" id="JAUUTY010000003">
    <property type="protein sequence ID" value="KAK1663076.1"/>
    <property type="molecule type" value="Genomic_DNA"/>
</dbReference>
<sequence>MRPRLVLFGDSITEQSFATGGWGAALADHFARQADVVLRGFDGYNTRWALKVLDRAMDGAAAGGADPAAVTVFFGANDANLPDRSQGHQHVPLAEYQDNLRAICAHFKNKWPSAAIILITPPPIYEPARIRHKYGDNDPSRQPERTNEAAGTYAQACIAVAKELDYPVIDIWTQMQQFPDWQTSALCDGLHFTPFGNKILFDEVLKTLGSIGFSQQSLRSDLPLYHQIDPKDPLKAFEI</sequence>
<dbReference type="PANTHER" id="PTHR14209:SF20">
    <property type="entry name" value="OS09G0121900 PROTEIN"/>
    <property type="match status" value="1"/>
</dbReference>
<dbReference type="EMBL" id="JAUUTY010000003">
    <property type="protein sequence ID" value="KAK1663070.1"/>
    <property type="molecule type" value="Genomic_DNA"/>
</dbReference>
<keyword evidence="2" id="KW-0378">Hydrolase</keyword>
<dbReference type="InterPro" id="IPR001087">
    <property type="entry name" value="GDSL"/>
</dbReference>
<name>A0AAD8WKB8_LOLMU</name>
<evidence type="ECO:0000313" key="4">
    <source>
        <dbReference type="EMBL" id="KAK1663076.1"/>
    </source>
</evidence>
<reference evidence="3" key="1">
    <citation type="submission" date="2023-07" db="EMBL/GenBank/DDBJ databases">
        <title>A chromosome-level genome assembly of Lolium multiflorum.</title>
        <authorList>
            <person name="Chen Y."/>
            <person name="Copetti D."/>
            <person name="Kolliker R."/>
            <person name="Studer B."/>
        </authorList>
    </citation>
    <scope>NUCLEOTIDE SEQUENCE</scope>
    <source>
        <strain evidence="3">02402/16</strain>
        <tissue evidence="3">Leaf</tissue>
    </source>
</reference>
<keyword evidence="5" id="KW-1185">Reference proteome</keyword>
<dbReference type="GO" id="GO:0016788">
    <property type="term" value="F:hydrolase activity, acting on ester bonds"/>
    <property type="evidence" value="ECO:0007669"/>
    <property type="project" value="InterPro"/>
</dbReference>
<dbReference type="Proteomes" id="UP001231189">
    <property type="component" value="Unassembled WGS sequence"/>
</dbReference>
<dbReference type="InterPro" id="IPR045136">
    <property type="entry name" value="Iah1-like"/>
</dbReference>
<evidence type="ECO:0000313" key="3">
    <source>
        <dbReference type="EMBL" id="KAK1663070.1"/>
    </source>
</evidence>
<organism evidence="3 5">
    <name type="scientific">Lolium multiflorum</name>
    <name type="common">Italian ryegrass</name>
    <name type="synonym">Lolium perenne subsp. multiflorum</name>
    <dbReference type="NCBI Taxonomy" id="4521"/>
    <lineage>
        <taxon>Eukaryota</taxon>
        <taxon>Viridiplantae</taxon>
        <taxon>Streptophyta</taxon>
        <taxon>Embryophyta</taxon>
        <taxon>Tracheophyta</taxon>
        <taxon>Spermatophyta</taxon>
        <taxon>Magnoliopsida</taxon>
        <taxon>Liliopsida</taxon>
        <taxon>Poales</taxon>
        <taxon>Poaceae</taxon>
        <taxon>BOP clade</taxon>
        <taxon>Pooideae</taxon>
        <taxon>Poodae</taxon>
        <taxon>Poeae</taxon>
        <taxon>Poeae Chloroplast Group 2 (Poeae type)</taxon>
        <taxon>Loliodinae</taxon>
        <taxon>Loliinae</taxon>
        <taxon>Lolium</taxon>
    </lineage>
</organism>
<evidence type="ECO:0000256" key="1">
    <source>
        <dbReference type="ARBA" id="ARBA00008668"/>
    </source>
</evidence>
<dbReference type="PANTHER" id="PTHR14209">
    <property type="entry name" value="ISOAMYL ACETATE-HYDROLYZING ESTERASE 1"/>
    <property type="match status" value="1"/>
</dbReference>
<comment type="similarity">
    <text evidence="1">Belongs to the 'GDSL' lipolytic enzyme family.</text>
</comment>
<comment type="caution">
    <text evidence="3">The sequence shown here is derived from an EMBL/GenBank/DDBJ whole genome shotgun (WGS) entry which is preliminary data.</text>
</comment>
<proteinExistence type="inferred from homology"/>